<dbReference type="RefSeq" id="WP_141277147.1">
    <property type="nucleotide sequence ID" value="NZ_BJNG01000006.1"/>
</dbReference>
<evidence type="ECO:0000256" key="1">
    <source>
        <dbReference type="SAM" id="MobiDB-lite"/>
    </source>
</evidence>
<accession>A0A4Y3WKS9</accession>
<dbReference type="InterPro" id="IPR019051">
    <property type="entry name" value="Trp_biosyn_TM_oprn/chp"/>
</dbReference>
<organism evidence="3 4">
    <name type="scientific">Pseudonocardia hydrocarbonoxydans</name>
    <dbReference type="NCBI Taxonomy" id="76726"/>
    <lineage>
        <taxon>Bacteria</taxon>
        <taxon>Bacillati</taxon>
        <taxon>Actinomycetota</taxon>
        <taxon>Actinomycetes</taxon>
        <taxon>Pseudonocardiales</taxon>
        <taxon>Pseudonocardiaceae</taxon>
        <taxon>Pseudonocardia</taxon>
    </lineage>
</organism>
<reference evidence="3 4" key="1">
    <citation type="submission" date="2019-06" db="EMBL/GenBank/DDBJ databases">
        <title>Whole genome shotgun sequence of Pseudonocardia hydrocarbonoxydans NBRC 14498.</title>
        <authorList>
            <person name="Hosoyama A."/>
            <person name="Uohara A."/>
            <person name="Ohji S."/>
            <person name="Ichikawa N."/>
        </authorList>
    </citation>
    <scope>NUCLEOTIDE SEQUENCE [LARGE SCALE GENOMIC DNA]</scope>
    <source>
        <strain evidence="3 4">NBRC 14498</strain>
    </source>
</reference>
<evidence type="ECO:0008006" key="5">
    <source>
        <dbReference type="Google" id="ProtNLM"/>
    </source>
</evidence>
<evidence type="ECO:0000256" key="2">
    <source>
        <dbReference type="SAM" id="Phobius"/>
    </source>
</evidence>
<sequence>MTAAPPGRSRLLGPVCAGLVAAAAALWGGSQAVWYRVTEAVPGGGQQVVEVTGAQARPAFGGVALLALAGVAGVVATGGPLRRVVGGLLVLAGAAVAVSAVASLLTAAGTTAAPLLAVVGGLLLVAAGLVVLMRERRLPRLGARYAAPGARPAPSDPDRAAWQDLDAGRDPTAGPG</sequence>
<dbReference type="EMBL" id="BJNG01000006">
    <property type="protein sequence ID" value="GEC18519.1"/>
    <property type="molecule type" value="Genomic_DNA"/>
</dbReference>
<protein>
    <recommendedName>
        <fullName evidence="5">Tryptophan-associated transmembrane protein</fullName>
    </recommendedName>
</protein>
<feature type="transmembrane region" description="Helical" evidence="2">
    <location>
        <begin position="84"/>
        <end position="105"/>
    </location>
</feature>
<proteinExistence type="predicted"/>
<dbReference type="Pfam" id="PF09534">
    <property type="entry name" value="Trp_oprn_chp"/>
    <property type="match status" value="1"/>
</dbReference>
<dbReference type="AlphaFoldDB" id="A0A4Y3WKS9"/>
<gene>
    <name evidence="3" type="ORF">PHY01_08020</name>
</gene>
<feature type="region of interest" description="Disordered" evidence="1">
    <location>
        <begin position="146"/>
        <end position="176"/>
    </location>
</feature>
<evidence type="ECO:0000313" key="4">
    <source>
        <dbReference type="Proteomes" id="UP000320338"/>
    </source>
</evidence>
<keyword evidence="4" id="KW-1185">Reference proteome</keyword>
<keyword evidence="2" id="KW-1133">Transmembrane helix</keyword>
<name>A0A4Y3WKS9_9PSEU</name>
<evidence type="ECO:0000313" key="3">
    <source>
        <dbReference type="EMBL" id="GEC18519.1"/>
    </source>
</evidence>
<dbReference type="Proteomes" id="UP000320338">
    <property type="component" value="Unassembled WGS sequence"/>
</dbReference>
<keyword evidence="2" id="KW-0472">Membrane</keyword>
<feature type="transmembrane region" description="Helical" evidence="2">
    <location>
        <begin position="56"/>
        <end position="77"/>
    </location>
</feature>
<comment type="caution">
    <text evidence="3">The sequence shown here is derived from an EMBL/GenBank/DDBJ whole genome shotgun (WGS) entry which is preliminary data.</text>
</comment>
<feature type="compositionally biased region" description="Basic and acidic residues" evidence="1">
    <location>
        <begin position="156"/>
        <end position="169"/>
    </location>
</feature>
<feature type="transmembrane region" description="Helical" evidence="2">
    <location>
        <begin position="111"/>
        <end position="132"/>
    </location>
</feature>
<keyword evidence="2" id="KW-0812">Transmembrane</keyword>